<evidence type="ECO:0000256" key="3">
    <source>
        <dbReference type="ARBA" id="ARBA00022737"/>
    </source>
</evidence>
<keyword evidence="12" id="KW-1185">Reference proteome</keyword>
<dbReference type="InterPro" id="IPR014898">
    <property type="entry name" value="Znf_C2H2_LYAR"/>
</dbReference>
<evidence type="ECO:0000256" key="9">
    <source>
        <dbReference type="SAM" id="MobiDB-lite"/>
    </source>
</evidence>
<feature type="compositionally biased region" description="Basic and acidic residues" evidence="9">
    <location>
        <begin position="83"/>
        <end position="107"/>
    </location>
</feature>
<dbReference type="PANTHER" id="PTHR13100:SF10">
    <property type="entry name" value="CELL GROWTH-REGULATING NUCLEOLAR PROTEIN"/>
    <property type="match status" value="1"/>
</dbReference>
<name>A0A1C7NH87_9FUNG</name>
<evidence type="ECO:0000256" key="7">
    <source>
        <dbReference type="ARBA" id="ARBA00061084"/>
    </source>
</evidence>
<comment type="caution">
    <text evidence="11">The sequence shown here is derived from an EMBL/GenBank/DDBJ whole genome shotgun (WGS) entry which is preliminary data.</text>
</comment>
<gene>
    <name evidence="11" type="ORF">A0J61_03590</name>
</gene>
<feature type="domain" description="Zinc finger C2H2 LYAR-type" evidence="10">
    <location>
        <begin position="29"/>
        <end position="56"/>
    </location>
</feature>
<organism evidence="11 12">
    <name type="scientific">Choanephora cucurbitarum</name>
    <dbReference type="NCBI Taxonomy" id="101091"/>
    <lineage>
        <taxon>Eukaryota</taxon>
        <taxon>Fungi</taxon>
        <taxon>Fungi incertae sedis</taxon>
        <taxon>Mucoromycota</taxon>
        <taxon>Mucoromycotina</taxon>
        <taxon>Mucoromycetes</taxon>
        <taxon>Mucorales</taxon>
        <taxon>Mucorineae</taxon>
        <taxon>Choanephoraceae</taxon>
        <taxon>Choanephoroideae</taxon>
        <taxon>Choanephora</taxon>
    </lineage>
</organism>
<dbReference type="GO" id="GO:0005730">
    <property type="term" value="C:nucleolus"/>
    <property type="evidence" value="ECO:0007669"/>
    <property type="project" value="TreeGrafter"/>
</dbReference>
<evidence type="ECO:0000256" key="2">
    <source>
        <dbReference type="ARBA" id="ARBA00022723"/>
    </source>
</evidence>
<comment type="similarity">
    <text evidence="7">Belongs to the UPF0743 family.</text>
</comment>
<dbReference type="GO" id="GO:0008270">
    <property type="term" value="F:zinc ion binding"/>
    <property type="evidence" value="ECO:0007669"/>
    <property type="project" value="UniProtKB-KW"/>
</dbReference>
<dbReference type="FunFam" id="3.30.1490.490:FF:000001">
    <property type="entry name" value="cell growth-regulating nucleolar protein-like"/>
    <property type="match status" value="1"/>
</dbReference>
<dbReference type="PANTHER" id="PTHR13100">
    <property type="entry name" value="CELL GROWTH-REGULATING NUCLEOLAR PROTEIN LYAR"/>
    <property type="match status" value="1"/>
</dbReference>
<dbReference type="InterPro" id="IPR036236">
    <property type="entry name" value="Znf_C2H2_sf"/>
</dbReference>
<dbReference type="InterPro" id="IPR039999">
    <property type="entry name" value="LYAR"/>
</dbReference>
<dbReference type="InParanoid" id="A0A1C7NH87"/>
<keyword evidence="5" id="KW-0862">Zinc</keyword>
<dbReference type="AlphaFoldDB" id="A0A1C7NH87"/>
<reference evidence="11 12" key="1">
    <citation type="submission" date="2016-03" db="EMBL/GenBank/DDBJ databases">
        <title>Choanephora cucurbitarum.</title>
        <authorList>
            <person name="Min B."/>
            <person name="Park H."/>
            <person name="Park J.-H."/>
            <person name="Shin H.-D."/>
            <person name="Choi I.-G."/>
        </authorList>
    </citation>
    <scope>NUCLEOTIDE SEQUENCE [LARGE SCALE GENOMIC DNA]</scope>
    <source>
        <strain evidence="11 12">KUS-F28377</strain>
    </source>
</reference>
<accession>A0A1C7NH87</accession>
<evidence type="ECO:0000313" key="12">
    <source>
        <dbReference type="Proteomes" id="UP000093000"/>
    </source>
</evidence>
<evidence type="ECO:0000259" key="10">
    <source>
        <dbReference type="Pfam" id="PF08790"/>
    </source>
</evidence>
<dbReference type="PROSITE" id="PS51804">
    <property type="entry name" value="ZF_C2HC_LYAR"/>
    <property type="match status" value="1"/>
</dbReference>
<dbReference type="SUPFAM" id="SSF57667">
    <property type="entry name" value="beta-beta-alpha zinc fingers"/>
    <property type="match status" value="2"/>
</dbReference>
<dbReference type="EMBL" id="LUGH01000157">
    <property type="protein sequence ID" value="OBZ88368.1"/>
    <property type="molecule type" value="Genomic_DNA"/>
</dbReference>
<dbReference type="GO" id="GO:0003677">
    <property type="term" value="F:DNA binding"/>
    <property type="evidence" value="ECO:0007669"/>
    <property type="project" value="InterPro"/>
</dbReference>
<evidence type="ECO:0000256" key="8">
    <source>
        <dbReference type="PROSITE-ProRule" id="PRU01145"/>
    </source>
</evidence>
<dbReference type="Gene3D" id="3.30.1490.490">
    <property type="match status" value="1"/>
</dbReference>
<evidence type="ECO:0000256" key="5">
    <source>
        <dbReference type="ARBA" id="ARBA00022833"/>
    </source>
</evidence>
<dbReference type="GO" id="GO:0000122">
    <property type="term" value="P:negative regulation of transcription by RNA polymerase II"/>
    <property type="evidence" value="ECO:0007669"/>
    <property type="project" value="TreeGrafter"/>
</dbReference>
<evidence type="ECO:0000256" key="4">
    <source>
        <dbReference type="ARBA" id="ARBA00022771"/>
    </source>
</evidence>
<keyword evidence="6" id="KW-0539">Nucleus</keyword>
<feature type="region of interest" description="Disordered" evidence="9">
    <location>
        <begin position="82"/>
        <end position="112"/>
    </location>
</feature>
<dbReference type="STRING" id="101091.A0A1C7NH87"/>
<keyword evidence="4 8" id="KW-0863">Zinc-finger</keyword>
<dbReference type="Proteomes" id="UP000093000">
    <property type="component" value="Unassembled WGS sequence"/>
</dbReference>
<dbReference type="Pfam" id="PF08790">
    <property type="entry name" value="zf-LYAR"/>
    <property type="match status" value="1"/>
</dbReference>
<comment type="subcellular location">
    <subcellularLocation>
        <location evidence="1">Nucleus</location>
    </subcellularLocation>
</comment>
<keyword evidence="3" id="KW-0677">Repeat</keyword>
<sequence length="192" mass="21941">MVSFQCDGCGDVVKKPKLNQHRGRCHATFTCIDCSTTFQGNNYQSHTSCITEAQKFQKHVYQNKNNNNNNSNKKPASLIDQLNQKKKDEQSTAGNDKKRKNDQEDKKSKKSKTVTLTAWSNTELENDLSKTMSLALKEVLKSKPLSLKDARKKTIELINKHPQSKKFEKSDLKKEFEKKFSLTLNDDQITLA</sequence>
<dbReference type="OrthoDB" id="21474at2759"/>
<evidence type="ECO:0000313" key="11">
    <source>
        <dbReference type="EMBL" id="OBZ88368.1"/>
    </source>
</evidence>
<protein>
    <recommendedName>
        <fullName evidence="10">Zinc finger C2H2 LYAR-type domain-containing protein</fullName>
    </recommendedName>
</protein>
<proteinExistence type="inferred from homology"/>
<evidence type="ECO:0000256" key="1">
    <source>
        <dbReference type="ARBA" id="ARBA00004123"/>
    </source>
</evidence>
<dbReference type="GO" id="GO:0006364">
    <property type="term" value="P:rRNA processing"/>
    <property type="evidence" value="ECO:0007669"/>
    <property type="project" value="TreeGrafter"/>
</dbReference>
<keyword evidence="2" id="KW-0479">Metal-binding</keyword>
<evidence type="ECO:0000256" key="6">
    <source>
        <dbReference type="ARBA" id="ARBA00023242"/>
    </source>
</evidence>